<gene>
    <name evidence="3" type="primary">LOC102588946</name>
</gene>
<keyword evidence="2" id="KW-0560">Oxidoreductase</keyword>
<sequence>MIDGGDFDGAKAYKDSKVCNMLTMQEFHRRYHEETGITFASLYPGCIATTGLFREHIPLFRLLFPPFQKFITKGFVSEAESGKRLAQVIIISVSSRIITELYPL</sequence>
<dbReference type="ExpressionAtlas" id="M1B8N5">
    <property type="expression patterns" value="baseline and differential"/>
</dbReference>
<organism evidence="3 4">
    <name type="scientific">Solanum tuberosum</name>
    <name type="common">Potato</name>
    <dbReference type="NCBI Taxonomy" id="4113"/>
    <lineage>
        <taxon>Eukaryota</taxon>
        <taxon>Viridiplantae</taxon>
        <taxon>Streptophyta</taxon>
        <taxon>Embryophyta</taxon>
        <taxon>Tracheophyta</taxon>
        <taxon>Spermatophyta</taxon>
        <taxon>Magnoliopsida</taxon>
        <taxon>eudicotyledons</taxon>
        <taxon>Gunneridae</taxon>
        <taxon>Pentapetalae</taxon>
        <taxon>asterids</taxon>
        <taxon>lamiids</taxon>
        <taxon>Solanales</taxon>
        <taxon>Solanaceae</taxon>
        <taxon>Solanoideae</taxon>
        <taxon>Solaneae</taxon>
        <taxon>Solanum</taxon>
    </lineage>
</organism>
<evidence type="ECO:0000256" key="2">
    <source>
        <dbReference type="ARBA" id="ARBA00023002"/>
    </source>
</evidence>
<name>M1B8N5_SOLTU</name>
<dbReference type="Proteomes" id="UP000011115">
    <property type="component" value="Unassembled WGS sequence"/>
</dbReference>
<keyword evidence="1" id="KW-0521">NADP</keyword>
<dbReference type="PANTHER" id="PTHR44419">
    <property type="entry name" value="PROTOCHLOROPHYLLIDE REDUCTASE C, CHLOROPLASTIC"/>
    <property type="match status" value="1"/>
</dbReference>
<evidence type="ECO:0000313" key="3">
    <source>
        <dbReference type="EnsemblPlants" id="PGSC0003DMT400039733"/>
    </source>
</evidence>
<dbReference type="HOGENOM" id="CLU_2254930_0_0_1"/>
<dbReference type="OrthoDB" id="191139at2759"/>
<dbReference type="EnsemblPlants" id="PGSC0003DMT400039733">
    <property type="protein sequence ID" value="PGSC0003DMT400039733"/>
    <property type="gene ID" value="PGSC0003DMG400015356"/>
</dbReference>
<reference evidence="3" key="2">
    <citation type="submission" date="2015-06" db="UniProtKB">
        <authorList>
            <consortium name="EnsemblPlants"/>
        </authorList>
    </citation>
    <scope>IDENTIFICATION</scope>
    <source>
        <strain evidence="3">DM1-3 516 R44</strain>
    </source>
</reference>
<accession>M1B8N5</accession>
<proteinExistence type="predicted"/>
<evidence type="ECO:0000313" key="4">
    <source>
        <dbReference type="Proteomes" id="UP000011115"/>
    </source>
</evidence>
<dbReference type="Gene3D" id="3.40.50.720">
    <property type="entry name" value="NAD(P)-binding Rossmann-like Domain"/>
    <property type="match status" value="1"/>
</dbReference>
<evidence type="ECO:0000256" key="1">
    <source>
        <dbReference type="ARBA" id="ARBA00022857"/>
    </source>
</evidence>
<dbReference type="AlphaFoldDB" id="M1B8N5"/>
<dbReference type="Gramene" id="PGSC0003DMT400039733">
    <property type="protein sequence ID" value="PGSC0003DMT400039733"/>
    <property type="gene ID" value="PGSC0003DMG400015356"/>
</dbReference>
<dbReference type="GO" id="GO:0016630">
    <property type="term" value="F:protochlorophyllide reductase activity"/>
    <property type="evidence" value="ECO:0007669"/>
    <property type="project" value="InterPro"/>
</dbReference>
<protein>
    <submittedName>
        <fullName evidence="3">NADPH:protochlorophyllide oxidoreductase</fullName>
    </submittedName>
</protein>
<dbReference type="PANTHER" id="PTHR44419:SF19">
    <property type="entry name" value="PROTOCHLOROPHYLLIDE REDUCTASE A, CHLOROPLASTIC"/>
    <property type="match status" value="1"/>
</dbReference>
<keyword evidence="4" id="KW-1185">Reference proteome</keyword>
<dbReference type="InterPro" id="IPR005979">
    <property type="entry name" value="Prochl_reduct"/>
</dbReference>
<reference evidence="4" key="1">
    <citation type="journal article" date="2011" name="Nature">
        <title>Genome sequence and analysis of the tuber crop potato.</title>
        <authorList>
            <consortium name="The Potato Genome Sequencing Consortium"/>
        </authorList>
    </citation>
    <scope>NUCLEOTIDE SEQUENCE [LARGE SCALE GENOMIC DNA]</scope>
    <source>
        <strain evidence="4">cv. DM1-3 516 R44</strain>
    </source>
</reference>